<dbReference type="Pfam" id="PF00132">
    <property type="entry name" value="Hexapep"/>
    <property type="match status" value="1"/>
</dbReference>
<dbReference type="OrthoDB" id="9803036at2"/>
<dbReference type="Gene3D" id="2.160.10.10">
    <property type="entry name" value="Hexapeptide repeat proteins"/>
    <property type="match status" value="1"/>
</dbReference>
<organism evidence="1 2">
    <name type="scientific">Rhodothermus profundi</name>
    <dbReference type="NCBI Taxonomy" id="633813"/>
    <lineage>
        <taxon>Bacteria</taxon>
        <taxon>Pseudomonadati</taxon>
        <taxon>Rhodothermota</taxon>
        <taxon>Rhodothermia</taxon>
        <taxon>Rhodothermales</taxon>
        <taxon>Rhodothermaceae</taxon>
        <taxon>Rhodothermus</taxon>
    </lineage>
</organism>
<dbReference type="GO" id="GO:0016740">
    <property type="term" value="F:transferase activity"/>
    <property type="evidence" value="ECO:0007669"/>
    <property type="project" value="UniProtKB-KW"/>
</dbReference>
<dbReference type="InterPro" id="IPR001451">
    <property type="entry name" value="Hexapep"/>
</dbReference>
<keyword evidence="2" id="KW-1185">Reference proteome</keyword>
<dbReference type="InterPro" id="IPR050484">
    <property type="entry name" value="Transf_Hexapept/Carb_Anhydrase"/>
</dbReference>
<dbReference type="PANTHER" id="PTHR13061">
    <property type="entry name" value="DYNACTIN SUBUNIT P25"/>
    <property type="match status" value="1"/>
</dbReference>
<sequence length="189" mass="20224">MIRDFLGAYPRFDATNFIAPNAVVIGDVTLEPYASIWYGAVVRADVNWIRIGEASNIQDGAILHVTRGTAPTVIGPRVTVGHGAVLHGCTVEENVLIGIGAVVLDGAVIGRDSLIGARALVPPGMKVPPRSLVLGVPGRIVRTLTDEEVANIARYAQNYLEYSAIYRGEVRPARNPFYEPPETPNGQPG</sequence>
<evidence type="ECO:0000313" key="2">
    <source>
        <dbReference type="Proteomes" id="UP000185812"/>
    </source>
</evidence>
<accession>A0A1M6Q2R1</accession>
<dbReference type="STRING" id="633813.SAMN04488087_0439"/>
<dbReference type="EMBL" id="FRAU01000001">
    <property type="protein sequence ID" value="SHK14478.1"/>
    <property type="molecule type" value="Genomic_DNA"/>
</dbReference>
<name>A0A1M6Q2R1_9BACT</name>
<dbReference type="PANTHER" id="PTHR13061:SF29">
    <property type="entry name" value="GAMMA CARBONIC ANHYDRASE-LIKE 1, MITOCHONDRIAL-RELATED"/>
    <property type="match status" value="1"/>
</dbReference>
<dbReference type="InterPro" id="IPR047324">
    <property type="entry name" value="LbH_gamma_CA-like"/>
</dbReference>
<dbReference type="CDD" id="cd04645">
    <property type="entry name" value="LbH_gamma_CA_like"/>
    <property type="match status" value="1"/>
</dbReference>
<dbReference type="InterPro" id="IPR011004">
    <property type="entry name" value="Trimer_LpxA-like_sf"/>
</dbReference>
<dbReference type="RefSeq" id="WP_072714309.1">
    <property type="nucleotide sequence ID" value="NZ_FRAU01000001.1"/>
</dbReference>
<dbReference type="Proteomes" id="UP000185812">
    <property type="component" value="Unassembled WGS sequence"/>
</dbReference>
<evidence type="ECO:0000313" key="1">
    <source>
        <dbReference type="EMBL" id="SHK14478.1"/>
    </source>
</evidence>
<protein>
    <submittedName>
        <fullName evidence="1">Carbonic anhydrase or acetyltransferase, isoleucine patch superfamily</fullName>
    </submittedName>
</protein>
<gene>
    <name evidence="1" type="ORF">SAMN04488087_0439</name>
</gene>
<proteinExistence type="predicted"/>
<keyword evidence="1" id="KW-0808">Transferase</keyword>
<dbReference type="SUPFAM" id="SSF51161">
    <property type="entry name" value="Trimeric LpxA-like enzymes"/>
    <property type="match status" value="1"/>
</dbReference>
<reference evidence="2" key="1">
    <citation type="submission" date="2016-11" db="EMBL/GenBank/DDBJ databases">
        <authorList>
            <person name="Varghese N."/>
            <person name="Submissions S."/>
        </authorList>
    </citation>
    <scope>NUCLEOTIDE SEQUENCE [LARGE SCALE GENOMIC DNA]</scope>
    <source>
        <strain evidence="2">DSM 22212</strain>
    </source>
</reference>
<dbReference type="AlphaFoldDB" id="A0A1M6Q2R1"/>